<feature type="compositionally biased region" description="Low complexity" evidence="2">
    <location>
        <begin position="131"/>
        <end position="144"/>
    </location>
</feature>
<dbReference type="InterPro" id="IPR000571">
    <property type="entry name" value="Znf_CCCH"/>
</dbReference>
<keyword evidence="1" id="KW-0479">Metal-binding</keyword>
<dbReference type="EMBL" id="KL197728">
    <property type="protein sequence ID" value="KDQ54454.1"/>
    <property type="molecule type" value="Genomic_DNA"/>
</dbReference>
<evidence type="ECO:0000313" key="4">
    <source>
        <dbReference type="EMBL" id="KDQ54454.1"/>
    </source>
</evidence>
<sequence>MSDQVIGVEGLAAPSELMQSVGERQMAFFSRPQTQSAAVKIVSPGERPTSPRQTPTKKDSTQRQCRNIAIYGSCKFEDKGCIYYHPPAEDVLPRPESPTKGVLPAEAVNAPVFVPKTTPTARPTSPQSVNQTQTSLPTPSSPLSAEYIEHDPYDPYGYPDDGDLPPSHMDSLAAQMHGVREPVCPPTSC</sequence>
<dbReference type="AlphaFoldDB" id="A0A067PI66"/>
<feature type="region of interest" description="Disordered" evidence="2">
    <location>
        <begin position="37"/>
        <end position="61"/>
    </location>
</feature>
<name>A0A067PI66_9AGAM</name>
<reference evidence="5" key="1">
    <citation type="journal article" date="2014" name="Proc. Natl. Acad. Sci. U.S.A.">
        <title>Extensive sampling of basidiomycete genomes demonstrates inadequacy of the white-rot/brown-rot paradigm for wood decay fungi.</title>
        <authorList>
            <person name="Riley R."/>
            <person name="Salamov A.A."/>
            <person name="Brown D.W."/>
            <person name="Nagy L.G."/>
            <person name="Floudas D."/>
            <person name="Held B.W."/>
            <person name="Levasseur A."/>
            <person name="Lombard V."/>
            <person name="Morin E."/>
            <person name="Otillar R."/>
            <person name="Lindquist E.A."/>
            <person name="Sun H."/>
            <person name="LaButti K.M."/>
            <person name="Schmutz J."/>
            <person name="Jabbour D."/>
            <person name="Luo H."/>
            <person name="Baker S.E."/>
            <person name="Pisabarro A.G."/>
            <person name="Walton J.D."/>
            <person name="Blanchette R.A."/>
            <person name="Henrissat B."/>
            <person name="Martin F."/>
            <person name="Cullen D."/>
            <person name="Hibbett D.S."/>
            <person name="Grigoriev I.V."/>
        </authorList>
    </citation>
    <scope>NUCLEOTIDE SEQUENCE [LARGE SCALE GENOMIC DNA]</scope>
    <source>
        <strain evidence="5">MUCL 33604</strain>
    </source>
</reference>
<keyword evidence="1" id="KW-0862">Zinc</keyword>
<protein>
    <recommendedName>
        <fullName evidence="3">C3H1-type domain-containing protein</fullName>
    </recommendedName>
</protein>
<feature type="compositionally biased region" description="Polar residues" evidence="2">
    <location>
        <begin position="117"/>
        <end position="130"/>
    </location>
</feature>
<organism evidence="4 5">
    <name type="scientific">Jaapia argillacea MUCL 33604</name>
    <dbReference type="NCBI Taxonomy" id="933084"/>
    <lineage>
        <taxon>Eukaryota</taxon>
        <taxon>Fungi</taxon>
        <taxon>Dikarya</taxon>
        <taxon>Basidiomycota</taxon>
        <taxon>Agaricomycotina</taxon>
        <taxon>Agaricomycetes</taxon>
        <taxon>Agaricomycetidae</taxon>
        <taxon>Jaapiales</taxon>
        <taxon>Jaapiaceae</taxon>
        <taxon>Jaapia</taxon>
    </lineage>
</organism>
<dbReference type="OrthoDB" id="204958at2759"/>
<dbReference type="Proteomes" id="UP000027265">
    <property type="component" value="Unassembled WGS sequence"/>
</dbReference>
<dbReference type="Gene3D" id="6.10.250.3160">
    <property type="match status" value="1"/>
</dbReference>
<dbReference type="HOGENOM" id="CLU_1461772_0_0_1"/>
<keyword evidence="5" id="KW-1185">Reference proteome</keyword>
<accession>A0A067PI66</accession>
<evidence type="ECO:0000256" key="2">
    <source>
        <dbReference type="SAM" id="MobiDB-lite"/>
    </source>
</evidence>
<evidence type="ECO:0000259" key="3">
    <source>
        <dbReference type="PROSITE" id="PS50103"/>
    </source>
</evidence>
<dbReference type="PROSITE" id="PS50103">
    <property type="entry name" value="ZF_C3H1"/>
    <property type="match status" value="1"/>
</dbReference>
<feature type="region of interest" description="Disordered" evidence="2">
    <location>
        <begin position="115"/>
        <end position="170"/>
    </location>
</feature>
<proteinExistence type="predicted"/>
<feature type="domain" description="C3H1-type" evidence="3">
    <location>
        <begin position="59"/>
        <end position="88"/>
    </location>
</feature>
<evidence type="ECO:0000313" key="5">
    <source>
        <dbReference type="Proteomes" id="UP000027265"/>
    </source>
</evidence>
<evidence type="ECO:0000256" key="1">
    <source>
        <dbReference type="PROSITE-ProRule" id="PRU00723"/>
    </source>
</evidence>
<dbReference type="GO" id="GO:0008270">
    <property type="term" value="F:zinc ion binding"/>
    <property type="evidence" value="ECO:0007669"/>
    <property type="project" value="UniProtKB-KW"/>
</dbReference>
<gene>
    <name evidence="4" type="ORF">JAAARDRAFT_394552</name>
</gene>
<dbReference type="Pfam" id="PF25586">
    <property type="entry name" value="zf-CCCH_PAN3"/>
    <property type="match status" value="1"/>
</dbReference>
<keyword evidence="1" id="KW-0863">Zinc-finger</keyword>
<dbReference type="InParanoid" id="A0A067PI66"/>
<feature type="zinc finger region" description="C3H1-type" evidence="1">
    <location>
        <begin position="59"/>
        <end position="88"/>
    </location>
</feature>